<keyword evidence="1" id="KW-0732">Signal</keyword>
<organism evidence="2 3">
    <name type="scientific">Terrimonas ginsenosidimutans</name>
    <dbReference type="NCBI Taxonomy" id="2908004"/>
    <lineage>
        <taxon>Bacteria</taxon>
        <taxon>Pseudomonadati</taxon>
        <taxon>Bacteroidota</taxon>
        <taxon>Chitinophagia</taxon>
        <taxon>Chitinophagales</taxon>
        <taxon>Chitinophagaceae</taxon>
        <taxon>Terrimonas</taxon>
    </lineage>
</organism>
<comment type="caution">
    <text evidence="2">The sequence shown here is derived from an EMBL/GenBank/DDBJ whole genome shotgun (WGS) entry which is preliminary data.</text>
</comment>
<dbReference type="EMBL" id="JAKLTR010000012">
    <property type="protein sequence ID" value="MCG2616309.1"/>
    <property type="molecule type" value="Genomic_DNA"/>
</dbReference>
<name>A0ABS9KVD7_9BACT</name>
<feature type="signal peptide" evidence="1">
    <location>
        <begin position="1"/>
        <end position="22"/>
    </location>
</feature>
<accession>A0ABS9KVD7</accession>
<evidence type="ECO:0000256" key="1">
    <source>
        <dbReference type="SAM" id="SignalP"/>
    </source>
</evidence>
<keyword evidence="3" id="KW-1185">Reference proteome</keyword>
<gene>
    <name evidence="2" type="ORF">LZZ85_18565</name>
</gene>
<reference evidence="2" key="1">
    <citation type="submission" date="2022-01" db="EMBL/GenBank/DDBJ databases">
        <authorList>
            <person name="Jo J.-H."/>
            <person name="Im W.-T."/>
        </authorList>
    </citation>
    <scope>NUCLEOTIDE SEQUENCE</scope>
    <source>
        <strain evidence="2">NA20</strain>
    </source>
</reference>
<evidence type="ECO:0000313" key="3">
    <source>
        <dbReference type="Proteomes" id="UP001165367"/>
    </source>
</evidence>
<dbReference type="RefSeq" id="WP_237874843.1">
    <property type="nucleotide sequence ID" value="NZ_JAKLTR010000012.1"/>
</dbReference>
<dbReference type="Proteomes" id="UP001165367">
    <property type="component" value="Unassembled WGS sequence"/>
</dbReference>
<dbReference type="PROSITE" id="PS51257">
    <property type="entry name" value="PROKAR_LIPOPROTEIN"/>
    <property type="match status" value="1"/>
</dbReference>
<evidence type="ECO:0000313" key="2">
    <source>
        <dbReference type="EMBL" id="MCG2616309.1"/>
    </source>
</evidence>
<proteinExistence type="predicted"/>
<sequence length="215" mass="24437">MRKPLPAISLSLLVLLVSCASSDMVSSWTRPGMVSKAYNKILILGLINEPDRTVREKIETHIADDLRKLGYVAVCACEAFQPNTFYGLTEAQMLAQMEENSFDAVLTIVLLSKEKQKYQPGGVDHNPGNNHQLWDYYQSTYDRVYQSDKSIETTSYFWETNLYDLSDHGQVYSAQTRSFDPTTVNAMAHQFGLLVVKDMMRKDVLAKQSEKMKAF</sequence>
<feature type="chain" id="PRO_5045605511" evidence="1">
    <location>
        <begin position="23"/>
        <end position="215"/>
    </location>
</feature>
<protein>
    <submittedName>
        <fullName evidence="2">Uncharacterized protein</fullName>
    </submittedName>
</protein>